<keyword evidence="4" id="KW-1185">Reference proteome</keyword>
<evidence type="ECO:0000259" key="2">
    <source>
        <dbReference type="Pfam" id="PF25995"/>
    </source>
</evidence>
<feature type="compositionally biased region" description="Low complexity" evidence="1">
    <location>
        <begin position="17"/>
        <end position="29"/>
    </location>
</feature>
<feature type="region of interest" description="Disordered" evidence="1">
    <location>
        <begin position="431"/>
        <end position="556"/>
    </location>
</feature>
<dbReference type="EMBL" id="MU007041">
    <property type="protein sequence ID" value="KAF2430108.1"/>
    <property type="molecule type" value="Genomic_DNA"/>
</dbReference>
<reference evidence="3" key="1">
    <citation type="journal article" date="2020" name="Stud. Mycol.">
        <title>101 Dothideomycetes genomes: a test case for predicting lifestyles and emergence of pathogens.</title>
        <authorList>
            <person name="Haridas S."/>
            <person name="Albert R."/>
            <person name="Binder M."/>
            <person name="Bloem J."/>
            <person name="Labutti K."/>
            <person name="Salamov A."/>
            <person name="Andreopoulos B."/>
            <person name="Baker S."/>
            <person name="Barry K."/>
            <person name="Bills G."/>
            <person name="Bluhm B."/>
            <person name="Cannon C."/>
            <person name="Castanera R."/>
            <person name="Culley D."/>
            <person name="Daum C."/>
            <person name="Ezra D."/>
            <person name="Gonzalez J."/>
            <person name="Henrissat B."/>
            <person name="Kuo A."/>
            <person name="Liang C."/>
            <person name="Lipzen A."/>
            <person name="Lutzoni F."/>
            <person name="Magnuson J."/>
            <person name="Mondo S."/>
            <person name="Nolan M."/>
            <person name="Ohm R."/>
            <person name="Pangilinan J."/>
            <person name="Park H.-J."/>
            <person name="Ramirez L."/>
            <person name="Alfaro M."/>
            <person name="Sun H."/>
            <person name="Tritt A."/>
            <person name="Yoshinaga Y."/>
            <person name="Zwiers L.-H."/>
            <person name="Turgeon B."/>
            <person name="Goodwin S."/>
            <person name="Spatafora J."/>
            <person name="Crous P."/>
            <person name="Grigoriev I."/>
        </authorList>
    </citation>
    <scope>NUCLEOTIDE SEQUENCE</scope>
    <source>
        <strain evidence="3">CBS 130266</strain>
    </source>
</reference>
<feature type="domain" description="STB6-like N-terminal" evidence="2">
    <location>
        <begin position="39"/>
        <end position="178"/>
    </location>
</feature>
<feature type="region of interest" description="Disordered" evidence="1">
    <location>
        <begin position="1"/>
        <end position="37"/>
    </location>
</feature>
<dbReference type="AlphaFoldDB" id="A0A9P4NRG2"/>
<dbReference type="Pfam" id="PF25995">
    <property type="entry name" value="STB6_N"/>
    <property type="match status" value="1"/>
</dbReference>
<dbReference type="InterPro" id="IPR059025">
    <property type="entry name" value="STB6_N"/>
</dbReference>
<evidence type="ECO:0000313" key="4">
    <source>
        <dbReference type="Proteomes" id="UP000800235"/>
    </source>
</evidence>
<feature type="compositionally biased region" description="Polar residues" evidence="1">
    <location>
        <begin position="522"/>
        <end position="556"/>
    </location>
</feature>
<feature type="compositionally biased region" description="Basic and acidic residues" evidence="1">
    <location>
        <begin position="508"/>
        <end position="520"/>
    </location>
</feature>
<comment type="caution">
    <text evidence="3">The sequence shown here is derived from an EMBL/GenBank/DDBJ whole genome shotgun (WGS) entry which is preliminary data.</text>
</comment>
<organism evidence="3 4">
    <name type="scientific">Tothia fuscella</name>
    <dbReference type="NCBI Taxonomy" id="1048955"/>
    <lineage>
        <taxon>Eukaryota</taxon>
        <taxon>Fungi</taxon>
        <taxon>Dikarya</taxon>
        <taxon>Ascomycota</taxon>
        <taxon>Pezizomycotina</taxon>
        <taxon>Dothideomycetes</taxon>
        <taxon>Pleosporomycetidae</taxon>
        <taxon>Venturiales</taxon>
        <taxon>Cylindrosympodiaceae</taxon>
        <taxon>Tothia</taxon>
    </lineage>
</organism>
<evidence type="ECO:0000256" key="1">
    <source>
        <dbReference type="SAM" id="MobiDB-lite"/>
    </source>
</evidence>
<dbReference type="OrthoDB" id="19806at2759"/>
<gene>
    <name evidence="3" type="ORF">EJ08DRAFT_670652</name>
</gene>
<name>A0A9P4NRG2_9PEZI</name>
<accession>A0A9P4NRG2</accession>
<sequence>MREGRVEWVPSPQTQTSISSIPDSHSDSPNTSERQATHQRFVLTDPVAFRYLEEDPSTHVLARREKLEGYECYIVEQWACSRTHPTFVITTYTGVAGSTVIGNVLSVPTNEDSWSPRLKVYFKALNQYHARRKETPLGTLMITNLSGFPSSLTVIPIPEGDAKTHREDFFVNENLKRLGCSGRVGLTLQPPNLSTKQKFYQLYRASEKIPLGAAVIELVKLCQLALMLFDKLDPEYADGLLCDVTEKAINDWWIEFGSDYYNIEPHDGILGPTTVSALLGLLTGARNRLHAFNAPIGKDVFDVESTKRAIAYFQRSQHLPKSRRLDRQTLSRLHKSTAKAASGEGWLVPRAVKSTVAELSGKGGEMVMDMVAGGREKVGIADVETVDIELFVQLIVGSHSKWLWQGKPRKSNTGDMFNRLTGDDGLVFQSNDQGGYEWSRKKDASGDSPKDLSRVGTNDSQRRDLDDRTRLTKSKPQDRSQSNRAHDSGRGFSRLKDAVGLGGHSSKHQKDAPEMWREDGDNSQTFSDGTSASRLRGDASTSYPSPDTSSQISRNPIFTKVISETPIEFPGTFSPRIEPPSDDDEPSLDPAIQLDGLMGSKSLTPSITGSTYRGVDLGDALPGDEMPDQNTSLLLRRRNSYTQFEQSNESTHDSYWPRHGSFSVAEESIFKWKNINPPIENDITQVSNLHQLATLEHSSTEDAKRMRAKLTNLETTVVKWVQNQISSIQSLDDLIDKDQEELNEMYYPRLEEYQHLRQNSKDMLEMERVQLEETVKELEDLGLKLDYEIGTLKSKVEDVEDGVGEFERQIRLVEGRVERAEWKAGAGKGRREGWGRWAFSIPYNTEQSFVSRCGGVEAIDSPSAEFVDMSDMIFTHAGSRHSRI</sequence>
<evidence type="ECO:0000313" key="3">
    <source>
        <dbReference type="EMBL" id="KAF2430108.1"/>
    </source>
</evidence>
<dbReference type="PANTHER" id="PTHR31011:SF2">
    <property type="entry name" value="PROTEIN STB2-RELATED"/>
    <property type="match status" value="1"/>
</dbReference>
<protein>
    <recommendedName>
        <fullName evidence="2">STB6-like N-terminal domain-containing protein</fullName>
    </recommendedName>
</protein>
<feature type="compositionally biased region" description="Basic and acidic residues" evidence="1">
    <location>
        <begin position="484"/>
        <end position="497"/>
    </location>
</feature>
<feature type="compositionally biased region" description="Basic and acidic residues" evidence="1">
    <location>
        <begin position="460"/>
        <end position="478"/>
    </location>
</feature>
<dbReference type="PANTHER" id="PTHR31011">
    <property type="entry name" value="PROTEIN STB2-RELATED"/>
    <property type="match status" value="1"/>
</dbReference>
<dbReference type="InterPro" id="IPR038919">
    <property type="entry name" value="STB2/STB2"/>
</dbReference>
<dbReference type="Proteomes" id="UP000800235">
    <property type="component" value="Unassembled WGS sequence"/>
</dbReference>
<feature type="compositionally biased region" description="Basic and acidic residues" evidence="1">
    <location>
        <begin position="438"/>
        <end position="453"/>
    </location>
</feature>
<feature type="region of interest" description="Disordered" evidence="1">
    <location>
        <begin position="568"/>
        <end position="608"/>
    </location>
</feature>
<proteinExistence type="predicted"/>
<dbReference type="GO" id="GO:0070822">
    <property type="term" value="C:Sin3-type complex"/>
    <property type="evidence" value="ECO:0007669"/>
    <property type="project" value="TreeGrafter"/>
</dbReference>